<sequence length="110" mass="12574">MSEEKKDEQEQKRQVRIVWDDSKMEMNYANVCNVSSTKEEFNLLFGANQSWAMGQQDVRIALSNRIILGPHAAKRLSLLLNNAVAQYEDKMGEIVIDQGQPQPDIADQKH</sequence>
<keyword evidence="2" id="KW-1185">Reference proteome</keyword>
<comment type="caution">
    <text evidence="1">The sequence shown here is derived from an EMBL/GenBank/DDBJ whole genome shotgun (WGS) entry which is preliminary data.</text>
</comment>
<dbReference type="InterPro" id="IPR021857">
    <property type="entry name" value="DUF3467"/>
</dbReference>
<evidence type="ECO:0000313" key="1">
    <source>
        <dbReference type="EMBL" id="MFC3152772.1"/>
    </source>
</evidence>
<name>A0ABV7HN60_9GAMM</name>
<accession>A0ABV7HN60</accession>
<proteinExistence type="predicted"/>
<reference evidence="2" key="1">
    <citation type="journal article" date="2019" name="Int. J. Syst. Evol. Microbiol.">
        <title>The Global Catalogue of Microorganisms (GCM) 10K type strain sequencing project: providing services to taxonomists for standard genome sequencing and annotation.</title>
        <authorList>
            <consortium name="The Broad Institute Genomics Platform"/>
            <consortium name="The Broad Institute Genome Sequencing Center for Infectious Disease"/>
            <person name="Wu L."/>
            <person name="Ma J."/>
        </authorList>
    </citation>
    <scope>NUCLEOTIDE SEQUENCE [LARGE SCALE GENOMIC DNA]</scope>
    <source>
        <strain evidence="2">KCTC 52438</strain>
    </source>
</reference>
<dbReference type="Pfam" id="PF11950">
    <property type="entry name" value="DUF3467"/>
    <property type="match status" value="1"/>
</dbReference>
<dbReference type="EMBL" id="JBHRSZ010000007">
    <property type="protein sequence ID" value="MFC3152772.1"/>
    <property type="molecule type" value="Genomic_DNA"/>
</dbReference>
<evidence type="ECO:0000313" key="2">
    <source>
        <dbReference type="Proteomes" id="UP001595476"/>
    </source>
</evidence>
<dbReference type="Proteomes" id="UP001595476">
    <property type="component" value="Unassembled WGS sequence"/>
</dbReference>
<organism evidence="1 2">
    <name type="scientific">Litoribrevibacter euphylliae</name>
    <dbReference type="NCBI Taxonomy" id="1834034"/>
    <lineage>
        <taxon>Bacteria</taxon>
        <taxon>Pseudomonadati</taxon>
        <taxon>Pseudomonadota</taxon>
        <taxon>Gammaproteobacteria</taxon>
        <taxon>Oceanospirillales</taxon>
        <taxon>Oceanospirillaceae</taxon>
        <taxon>Litoribrevibacter</taxon>
    </lineage>
</organism>
<gene>
    <name evidence="1" type="ORF">ACFOEK_17170</name>
</gene>
<dbReference type="RefSeq" id="WP_386722697.1">
    <property type="nucleotide sequence ID" value="NZ_JBHRSZ010000007.1"/>
</dbReference>
<protein>
    <submittedName>
        <fullName evidence="1">DUF3467 domain-containing protein</fullName>
    </submittedName>
</protein>